<protein>
    <submittedName>
        <fullName evidence="1">Uncharacterized protein</fullName>
    </submittedName>
</protein>
<dbReference type="AlphaFoldDB" id="J9GPH9"/>
<dbReference type="EMBL" id="AMCI01001851">
    <property type="protein sequence ID" value="EJX04313.1"/>
    <property type="molecule type" value="Genomic_DNA"/>
</dbReference>
<organism evidence="1">
    <name type="scientific">gut metagenome</name>
    <dbReference type="NCBI Taxonomy" id="749906"/>
    <lineage>
        <taxon>unclassified sequences</taxon>
        <taxon>metagenomes</taxon>
        <taxon>organismal metagenomes</taxon>
    </lineage>
</organism>
<name>J9GPH9_9ZZZZ</name>
<accession>J9GPH9</accession>
<evidence type="ECO:0000313" key="1">
    <source>
        <dbReference type="EMBL" id="EJX04313.1"/>
    </source>
</evidence>
<gene>
    <name evidence="1" type="ORF">EVA_07581</name>
</gene>
<reference evidence="1" key="1">
    <citation type="journal article" date="2012" name="PLoS ONE">
        <title>Gene sets for utilization of primary and secondary nutrition supplies in the distal gut of endangered iberian lynx.</title>
        <authorList>
            <person name="Alcaide M."/>
            <person name="Messina E."/>
            <person name="Richter M."/>
            <person name="Bargiela R."/>
            <person name="Peplies J."/>
            <person name="Huws S.A."/>
            <person name="Newbold C.J."/>
            <person name="Golyshin P.N."/>
            <person name="Simon M.A."/>
            <person name="Lopez G."/>
            <person name="Yakimov M.M."/>
            <person name="Ferrer M."/>
        </authorList>
    </citation>
    <scope>NUCLEOTIDE SEQUENCE</scope>
</reference>
<sequence>MIFTAAVRDISAIDLSSIRVMISPARIPALAAGVSSIGAIIRTPAGSLVTSSPSPPKAPCVFSLISLNPLASRKLE</sequence>
<comment type="caution">
    <text evidence="1">The sequence shown here is derived from an EMBL/GenBank/DDBJ whole genome shotgun (WGS) entry which is preliminary data.</text>
</comment>
<proteinExistence type="predicted"/>